<dbReference type="InterPro" id="IPR023614">
    <property type="entry name" value="Porin_dom_sf"/>
</dbReference>
<reference evidence="2 3" key="1">
    <citation type="journal article" date="2023" name="ISME J.">
        <title>Cultivation and genomic characterization of novel and ubiquitous marine nitrite-oxidizing bacteria from the Nitrospirales.</title>
        <authorList>
            <person name="Mueller A.J."/>
            <person name="Daebeler A."/>
            <person name="Herbold C.W."/>
            <person name="Kirkegaard R.H."/>
            <person name="Daims H."/>
        </authorList>
    </citation>
    <scope>NUCLEOTIDE SEQUENCE [LARGE SCALE GENOMIC DNA]</scope>
    <source>
        <strain evidence="2 3">EB</strain>
    </source>
</reference>
<comment type="caution">
    <text evidence="2">The sequence shown here is derived from an EMBL/GenBank/DDBJ whole genome shotgun (WGS) entry which is preliminary data.</text>
</comment>
<evidence type="ECO:0000256" key="1">
    <source>
        <dbReference type="SAM" id="SignalP"/>
    </source>
</evidence>
<dbReference type="Gene3D" id="2.40.160.10">
    <property type="entry name" value="Porin"/>
    <property type="match status" value="1"/>
</dbReference>
<keyword evidence="3" id="KW-1185">Reference proteome</keyword>
<gene>
    <name evidence="2" type="ORF">PPG34_12610</name>
</gene>
<evidence type="ECO:0000313" key="3">
    <source>
        <dbReference type="Proteomes" id="UP001250932"/>
    </source>
</evidence>
<dbReference type="Pfam" id="PF07396">
    <property type="entry name" value="Porin_O_P"/>
    <property type="match status" value="1"/>
</dbReference>
<accession>A0ABU3KA53</accession>
<proteinExistence type="predicted"/>
<organism evidence="2 3">
    <name type="scientific">Candidatus Nitronereus thalassa</name>
    <dbReference type="NCBI Taxonomy" id="3020898"/>
    <lineage>
        <taxon>Bacteria</taxon>
        <taxon>Pseudomonadati</taxon>
        <taxon>Nitrospirota</taxon>
        <taxon>Nitrospiria</taxon>
        <taxon>Nitrospirales</taxon>
        <taxon>Nitrospiraceae</taxon>
        <taxon>Candidatus Nitronereus</taxon>
    </lineage>
</organism>
<feature type="signal peptide" evidence="1">
    <location>
        <begin position="1"/>
        <end position="23"/>
    </location>
</feature>
<dbReference type="InterPro" id="IPR010870">
    <property type="entry name" value="Porin_O/P"/>
</dbReference>
<dbReference type="EMBL" id="JAQOUE010000001">
    <property type="protein sequence ID" value="MDT7043194.1"/>
    <property type="molecule type" value="Genomic_DNA"/>
</dbReference>
<sequence length="476" mass="54140">MCKYACFVFAGLLVLSTTTVSKAAEPSSKLGVGTLPDASSDTGEDGAPEVMLQGDLADTLYEKGLLTKEDWIRLKSRTEKKQVEEEKRFLEEFPIIVGYGAKGFELKSRDNKYALQIQNRFQFRYSYPERGDLLTASAFMDGPESSFEIRRARLKVGGHGYRPWIKFYFEIDWAEGGSGTTGAGGGTRLIDWRLSLEKFKWLQLRIGQWKINYNRERVDSSGKQQFVERSIVNTLFTLDRQQGAMLYGHLFPGTILDLWYYAGVFTGTGRGTSNNDDDNMMWMGRLQWNFIGRDLEFSQSDIEYHERPAGSLSFGATTNISNFTRFSSSGGGTISTAMFPIPTTGRGRYRVDQLLEETAFKYRGFSLQHEYHWKQIKDSGTGMQTNLMGSYTQIGYFFHYLIPFIPEELELALRYAFVDPNVSVASDKNQEFTSAVNWFIAGHQNKITIDVSHLTLAQPGGELTEQRFRLQYDISF</sequence>
<dbReference type="RefSeq" id="WP_313833708.1">
    <property type="nucleotide sequence ID" value="NZ_JAQOUE010000001.1"/>
</dbReference>
<name>A0ABU3KA53_9BACT</name>
<dbReference type="Proteomes" id="UP001250932">
    <property type="component" value="Unassembled WGS sequence"/>
</dbReference>
<feature type="chain" id="PRO_5046865419" evidence="1">
    <location>
        <begin position="24"/>
        <end position="476"/>
    </location>
</feature>
<protein>
    <submittedName>
        <fullName evidence="2">Porin</fullName>
    </submittedName>
</protein>
<keyword evidence="1" id="KW-0732">Signal</keyword>
<evidence type="ECO:0000313" key="2">
    <source>
        <dbReference type="EMBL" id="MDT7043194.1"/>
    </source>
</evidence>